<feature type="transmembrane region" description="Helical" evidence="1">
    <location>
        <begin position="98"/>
        <end position="116"/>
    </location>
</feature>
<organism evidence="2 3">
    <name type="scientific">Metabacillus herbersteinensis</name>
    <dbReference type="NCBI Taxonomy" id="283816"/>
    <lineage>
        <taxon>Bacteria</taxon>
        <taxon>Bacillati</taxon>
        <taxon>Bacillota</taxon>
        <taxon>Bacilli</taxon>
        <taxon>Bacillales</taxon>
        <taxon>Bacillaceae</taxon>
        <taxon>Metabacillus</taxon>
    </lineage>
</organism>
<dbReference type="InterPro" id="IPR011737">
    <property type="entry name" value="CHP02206_TP0381"/>
</dbReference>
<feature type="transmembrane region" description="Helical" evidence="1">
    <location>
        <begin position="203"/>
        <end position="228"/>
    </location>
</feature>
<proteinExistence type="predicted"/>
<reference evidence="2 3" key="1">
    <citation type="submission" date="2024-09" db="EMBL/GenBank/DDBJ databases">
        <authorList>
            <person name="Sun Q."/>
            <person name="Mori K."/>
        </authorList>
    </citation>
    <scope>NUCLEOTIDE SEQUENCE [LARGE SCALE GENOMIC DNA]</scope>
    <source>
        <strain evidence="2 3">CCM 7228</strain>
    </source>
</reference>
<gene>
    <name evidence="2" type="ORF">ACFFIX_27345</name>
</gene>
<accession>A0ABV6GMT6</accession>
<comment type="caution">
    <text evidence="2">The sequence shown here is derived from an EMBL/GenBank/DDBJ whole genome shotgun (WGS) entry which is preliminary data.</text>
</comment>
<keyword evidence="1" id="KW-1133">Transmembrane helix</keyword>
<sequence>MNNYSEQFALFSPSHLFMLGLTVGTILLLFKMRKMFVQYNKHDHIRMFIVIGLFLSEAFLHIWYLREGTWDAQFMLPLQLCSISLILSIVMLLSRNYFLFEVTFFLGIGGATQALLTPELIYDFPHFRYFHFFLAHILIVIASVYMVIYEGFKPTLRSVWRAILALNILATFVFLMNRMTGGNYMFLSRKPSNPSLLDLLGDYPWYILSLEFVALFIFLLLYLPFYIFSLRTKPKAP</sequence>
<keyword evidence="1" id="KW-0812">Transmembrane</keyword>
<keyword evidence="3" id="KW-1185">Reference proteome</keyword>
<protein>
    <submittedName>
        <fullName evidence="2">TIGR02206 family membrane protein</fullName>
    </submittedName>
</protein>
<feature type="transmembrane region" description="Helical" evidence="1">
    <location>
        <begin position="44"/>
        <end position="64"/>
    </location>
</feature>
<dbReference type="Proteomes" id="UP001589854">
    <property type="component" value="Unassembled WGS sequence"/>
</dbReference>
<evidence type="ECO:0000256" key="1">
    <source>
        <dbReference type="SAM" id="Phobius"/>
    </source>
</evidence>
<name>A0ABV6GMT6_9BACI</name>
<dbReference type="NCBIfam" id="TIGR02206">
    <property type="entry name" value="intg_mem_TP0381"/>
    <property type="match status" value="1"/>
</dbReference>
<feature type="transmembrane region" description="Helical" evidence="1">
    <location>
        <begin position="159"/>
        <end position="176"/>
    </location>
</feature>
<evidence type="ECO:0000313" key="3">
    <source>
        <dbReference type="Proteomes" id="UP001589854"/>
    </source>
</evidence>
<dbReference type="Pfam" id="PF14808">
    <property type="entry name" value="TMEM164"/>
    <property type="match status" value="1"/>
</dbReference>
<feature type="transmembrane region" description="Helical" evidence="1">
    <location>
        <begin position="12"/>
        <end position="32"/>
    </location>
</feature>
<dbReference type="RefSeq" id="WP_378939804.1">
    <property type="nucleotide sequence ID" value="NZ_JBHLVO010000064.1"/>
</dbReference>
<keyword evidence="1" id="KW-0472">Membrane</keyword>
<feature type="transmembrane region" description="Helical" evidence="1">
    <location>
        <begin position="128"/>
        <end position="147"/>
    </location>
</feature>
<dbReference type="EMBL" id="JBHLVO010000064">
    <property type="protein sequence ID" value="MFC0275015.1"/>
    <property type="molecule type" value="Genomic_DNA"/>
</dbReference>
<evidence type="ECO:0000313" key="2">
    <source>
        <dbReference type="EMBL" id="MFC0275015.1"/>
    </source>
</evidence>
<feature type="transmembrane region" description="Helical" evidence="1">
    <location>
        <begin position="76"/>
        <end position="93"/>
    </location>
</feature>